<reference evidence="2 3" key="1">
    <citation type="submission" date="2023-11" db="EMBL/GenBank/DDBJ databases">
        <title>Paucibacter sp. nov., isolated from fresh soil in Korea.</title>
        <authorList>
            <person name="Le N.T.T."/>
        </authorList>
    </citation>
    <scope>NUCLEOTIDE SEQUENCE [LARGE SCALE GENOMIC DNA]</scope>
    <source>
        <strain evidence="2 3">R3-3</strain>
    </source>
</reference>
<dbReference type="EMBL" id="JAXCLA010000008">
    <property type="protein sequence ID" value="MDY0747757.1"/>
    <property type="molecule type" value="Genomic_DNA"/>
</dbReference>
<proteinExistence type="predicted"/>
<evidence type="ECO:0000313" key="3">
    <source>
        <dbReference type="Proteomes" id="UP001285263"/>
    </source>
</evidence>
<organism evidence="2 3">
    <name type="scientific">Roseateles agri</name>
    <dbReference type="NCBI Taxonomy" id="3098619"/>
    <lineage>
        <taxon>Bacteria</taxon>
        <taxon>Pseudomonadati</taxon>
        <taxon>Pseudomonadota</taxon>
        <taxon>Betaproteobacteria</taxon>
        <taxon>Burkholderiales</taxon>
        <taxon>Sphaerotilaceae</taxon>
        <taxon>Roseateles</taxon>
    </lineage>
</organism>
<evidence type="ECO:0000313" key="2">
    <source>
        <dbReference type="EMBL" id="MDY0747757.1"/>
    </source>
</evidence>
<gene>
    <name evidence="2" type="ORF">SNE35_24855</name>
</gene>
<comment type="caution">
    <text evidence="2">The sequence shown here is derived from an EMBL/GenBank/DDBJ whole genome shotgun (WGS) entry which is preliminary data.</text>
</comment>
<feature type="domain" description="Knr4/Smi1-like" evidence="1">
    <location>
        <begin position="7"/>
        <end position="101"/>
    </location>
</feature>
<protein>
    <submittedName>
        <fullName evidence="2">SMI1/KNR4 family protein</fullName>
    </submittedName>
</protein>
<dbReference type="Pfam" id="PF09346">
    <property type="entry name" value="SMI1_KNR4"/>
    <property type="match status" value="1"/>
</dbReference>
<accession>A0ABU5DN66</accession>
<dbReference type="InterPro" id="IPR018958">
    <property type="entry name" value="Knr4/Smi1-like_dom"/>
</dbReference>
<keyword evidence="3" id="KW-1185">Reference proteome</keyword>
<dbReference type="Gene3D" id="3.40.1580.10">
    <property type="entry name" value="SMI1/KNR4-like"/>
    <property type="match status" value="1"/>
</dbReference>
<dbReference type="InterPro" id="IPR037883">
    <property type="entry name" value="Knr4/Smi1-like_sf"/>
</dbReference>
<name>A0ABU5DN66_9BURK</name>
<sequence length="109" mass="11641">MSMAPSIPSEYKAYLAAHGAFEGFTIGDMRPGYVALWSMDEVPSNNADIEIQDYAPGFLAFAGDGGGEVLAFDAAGAIFLLPLIGMEPQYAVKVANSFAELEARFERAI</sequence>
<dbReference type="Proteomes" id="UP001285263">
    <property type="component" value="Unassembled WGS sequence"/>
</dbReference>
<evidence type="ECO:0000259" key="1">
    <source>
        <dbReference type="Pfam" id="PF09346"/>
    </source>
</evidence>
<dbReference type="SUPFAM" id="SSF160631">
    <property type="entry name" value="SMI1/KNR4-like"/>
    <property type="match status" value="1"/>
</dbReference>